<keyword evidence="1" id="KW-0143">Chaperone</keyword>
<dbReference type="GeneID" id="54466723"/>
<dbReference type="GO" id="GO:0005737">
    <property type="term" value="C:cytoplasm"/>
    <property type="evidence" value="ECO:0007669"/>
    <property type="project" value="TreeGrafter"/>
</dbReference>
<dbReference type="CDD" id="cd06257">
    <property type="entry name" value="DnaJ"/>
    <property type="match status" value="1"/>
</dbReference>
<feature type="domain" description="J" evidence="2">
    <location>
        <begin position="10"/>
        <end position="78"/>
    </location>
</feature>
<reference evidence="5" key="3">
    <citation type="submission" date="2025-04" db="UniProtKB">
        <authorList>
            <consortium name="RefSeq"/>
        </authorList>
    </citation>
    <scope>IDENTIFICATION</scope>
    <source>
        <strain evidence="5">CBS 304.34</strain>
    </source>
</reference>
<dbReference type="PRINTS" id="PR00625">
    <property type="entry name" value="JDOMAIN"/>
</dbReference>
<protein>
    <submittedName>
        <fullName evidence="3 5">DnaJ-domain-containing protein</fullName>
    </submittedName>
</protein>
<evidence type="ECO:0000313" key="3">
    <source>
        <dbReference type="EMBL" id="KAF2806307.1"/>
    </source>
</evidence>
<dbReference type="GO" id="GO:0042026">
    <property type="term" value="P:protein refolding"/>
    <property type="evidence" value="ECO:0007669"/>
    <property type="project" value="TreeGrafter"/>
</dbReference>
<evidence type="ECO:0000313" key="4">
    <source>
        <dbReference type="Proteomes" id="UP000504636"/>
    </source>
</evidence>
<dbReference type="Gene3D" id="1.10.287.110">
    <property type="entry name" value="DnaJ domain"/>
    <property type="match status" value="1"/>
</dbReference>
<dbReference type="GO" id="GO:0051082">
    <property type="term" value="F:unfolded protein binding"/>
    <property type="evidence" value="ECO:0007669"/>
    <property type="project" value="TreeGrafter"/>
</dbReference>
<dbReference type="PANTHER" id="PTHR43096">
    <property type="entry name" value="DNAJ HOMOLOG 1, MITOCHONDRIAL-RELATED"/>
    <property type="match status" value="1"/>
</dbReference>
<keyword evidence="4" id="KW-1185">Reference proteome</keyword>
<gene>
    <name evidence="3 5" type="ORF">BDZ99DRAFT_523766</name>
</gene>
<reference evidence="5" key="2">
    <citation type="submission" date="2020-04" db="EMBL/GenBank/DDBJ databases">
        <authorList>
            <consortium name="NCBI Genome Project"/>
        </authorList>
    </citation>
    <scope>NUCLEOTIDE SEQUENCE</scope>
    <source>
        <strain evidence="5">CBS 304.34</strain>
    </source>
</reference>
<evidence type="ECO:0000313" key="5">
    <source>
        <dbReference type="RefSeq" id="XP_033573271.1"/>
    </source>
</evidence>
<dbReference type="SUPFAM" id="SSF46565">
    <property type="entry name" value="Chaperone J-domain"/>
    <property type="match status" value="1"/>
</dbReference>
<accession>A0A6A6YEM8</accession>
<dbReference type="SMART" id="SM00271">
    <property type="entry name" value="DnaJ"/>
    <property type="match status" value="1"/>
</dbReference>
<organism evidence="3">
    <name type="scientific">Mytilinidion resinicola</name>
    <dbReference type="NCBI Taxonomy" id="574789"/>
    <lineage>
        <taxon>Eukaryota</taxon>
        <taxon>Fungi</taxon>
        <taxon>Dikarya</taxon>
        <taxon>Ascomycota</taxon>
        <taxon>Pezizomycotina</taxon>
        <taxon>Dothideomycetes</taxon>
        <taxon>Pleosporomycetidae</taxon>
        <taxon>Mytilinidiales</taxon>
        <taxon>Mytilinidiaceae</taxon>
        <taxon>Mytilinidion</taxon>
    </lineage>
</organism>
<reference evidence="3 5" key="1">
    <citation type="journal article" date="2020" name="Stud. Mycol.">
        <title>101 Dothideomycetes genomes: a test case for predicting lifestyles and emergence of pathogens.</title>
        <authorList>
            <person name="Haridas S."/>
            <person name="Albert R."/>
            <person name="Binder M."/>
            <person name="Bloem J."/>
            <person name="Labutti K."/>
            <person name="Salamov A."/>
            <person name="Andreopoulos B."/>
            <person name="Baker S."/>
            <person name="Barry K."/>
            <person name="Bills G."/>
            <person name="Bluhm B."/>
            <person name="Cannon C."/>
            <person name="Castanera R."/>
            <person name="Culley D."/>
            <person name="Daum C."/>
            <person name="Ezra D."/>
            <person name="Gonzalez J."/>
            <person name="Henrissat B."/>
            <person name="Kuo A."/>
            <person name="Liang C."/>
            <person name="Lipzen A."/>
            <person name="Lutzoni F."/>
            <person name="Magnuson J."/>
            <person name="Mondo S."/>
            <person name="Nolan M."/>
            <person name="Ohm R."/>
            <person name="Pangilinan J."/>
            <person name="Park H.-J."/>
            <person name="Ramirez L."/>
            <person name="Alfaro M."/>
            <person name="Sun H."/>
            <person name="Tritt A."/>
            <person name="Yoshinaga Y."/>
            <person name="Zwiers L.-H."/>
            <person name="Turgeon B."/>
            <person name="Goodwin S."/>
            <person name="Spatafora J."/>
            <person name="Crous P."/>
            <person name="Grigoriev I."/>
        </authorList>
    </citation>
    <scope>NUCLEOTIDE SEQUENCE</scope>
    <source>
        <strain evidence="3 5">CBS 304.34</strain>
    </source>
</reference>
<dbReference type="OrthoDB" id="10250354at2759"/>
<evidence type="ECO:0000256" key="1">
    <source>
        <dbReference type="ARBA" id="ARBA00023186"/>
    </source>
</evidence>
<dbReference type="EMBL" id="MU003707">
    <property type="protein sequence ID" value="KAF2806307.1"/>
    <property type="molecule type" value="Genomic_DNA"/>
</dbReference>
<proteinExistence type="predicted"/>
<dbReference type="Proteomes" id="UP000504636">
    <property type="component" value="Unplaced"/>
</dbReference>
<dbReference type="AlphaFoldDB" id="A0A6A6YEM8"/>
<dbReference type="RefSeq" id="XP_033573271.1">
    <property type="nucleotide sequence ID" value="XM_033725830.1"/>
</dbReference>
<sequence>MIIIMPSLLNPYATLGVSHSADENGIRSAYHRLALPHHPDKVRYQKERSHSEGKFKDIQNAYDLLSIDMERAKLNHVLEFLNSIRDTDTPCNEQGKPTLPIVDLQVEERKASEFRETAAAVFARATETKEKAQEAAEDAGCEVRKGTYTGHPKNHRYLHPRKGTAEYRAHAAATAAAYGKAKQVAMIASLYEHYQAPRPLGARKYYQPLYQSRWCDHDTDSSRGDSIVAHHADINATNQQEADARQRRYGILRSMHVLKPIADIKALQETDFSPLFLQAPLYDVPFTANTPDAKALPAPWDGNLEADHLTSSYQCKAMVIGDRANGEMNGNTICQWKRSHLSTMPAFDLRVREPIVGRKNRLSIQYIDIWRR</sequence>
<dbReference type="PROSITE" id="PS50076">
    <property type="entry name" value="DNAJ_2"/>
    <property type="match status" value="1"/>
</dbReference>
<dbReference type="InterPro" id="IPR036869">
    <property type="entry name" value="J_dom_sf"/>
</dbReference>
<dbReference type="InterPro" id="IPR001623">
    <property type="entry name" value="DnaJ_domain"/>
</dbReference>
<dbReference type="PANTHER" id="PTHR43096:SF52">
    <property type="entry name" value="DNAJ HOMOLOG 1, MITOCHONDRIAL-RELATED"/>
    <property type="match status" value="1"/>
</dbReference>
<name>A0A6A6YEM8_9PEZI</name>
<dbReference type="Pfam" id="PF00226">
    <property type="entry name" value="DnaJ"/>
    <property type="match status" value="1"/>
</dbReference>
<evidence type="ECO:0000259" key="2">
    <source>
        <dbReference type="PROSITE" id="PS50076"/>
    </source>
</evidence>